<dbReference type="InterPro" id="IPR001387">
    <property type="entry name" value="Cro/C1-type_HTH"/>
</dbReference>
<gene>
    <name evidence="2" type="ORF">SAMN05421854_102697</name>
</gene>
<dbReference type="RefSeq" id="WP_244287130.1">
    <property type="nucleotide sequence ID" value="NZ_FOWC01000002.1"/>
</dbReference>
<dbReference type="STRING" id="112413.SAMN05421854_102697"/>
<dbReference type="PANTHER" id="PTHR35010:SF2">
    <property type="entry name" value="BLL4672 PROTEIN"/>
    <property type="match status" value="1"/>
</dbReference>
<dbReference type="SUPFAM" id="SSF47413">
    <property type="entry name" value="lambda repressor-like DNA-binding domains"/>
    <property type="match status" value="1"/>
</dbReference>
<evidence type="ECO:0000259" key="1">
    <source>
        <dbReference type="SMART" id="SM00530"/>
    </source>
</evidence>
<dbReference type="Pfam" id="PF13560">
    <property type="entry name" value="HTH_31"/>
    <property type="match status" value="1"/>
</dbReference>
<dbReference type="Gene3D" id="3.30.450.180">
    <property type="match status" value="1"/>
</dbReference>
<dbReference type="Proteomes" id="UP000199137">
    <property type="component" value="Unassembled WGS sequence"/>
</dbReference>
<dbReference type="Gene3D" id="1.10.260.40">
    <property type="entry name" value="lambda repressor-like DNA-binding domains"/>
    <property type="match status" value="1"/>
</dbReference>
<accession>A0A1I5IU44</accession>
<dbReference type="Pfam" id="PF17765">
    <property type="entry name" value="MLTR_LBD"/>
    <property type="match status" value="1"/>
</dbReference>
<dbReference type="EMBL" id="FOWC01000002">
    <property type="protein sequence ID" value="SFO63992.1"/>
    <property type="molecule type" value="Genomic_DNA"/>
</dbReference>
<dbReference type="PANTHER" id="PTHR35010">
    <property type="entry name" value="BLL4672 PROTEIN-RELATED"/>
    <property type="match status" value="1"/>
</dbReference>
<dbReference type="GO" id="GO:0003677">
    <property type="term" value="F:DNA binding"/>
    <property type="evidence" value="ECO:0007669"/>
    <property type="project" value="InterPro"/>
</dbReference>
<reference evidence="2 3" key="1">
    <citation type="submission" date="2016-10" db="EMBL/GenBank/DDBJ databases">
        <authorList>
            <person name="de Groot N.N."/>
        </authorList>
    </citation>
    <scope>NUCLEOTIDE SEQUENCE [LARGE SCALE GENOMIC DNA]</scope>
    <source>
        <strain evidence="2 3">DSM 44637</strain>
    </source>
</reference>
<sequence length="301" mass="32925">MHVLIVGSGPDAVVAGEYAGIATTRTGEERMGSASRRRALADFLRSRRDRLTPAEVGLPAGPRRRAPGLRREELAQLAGVSVTWYTWLEQARDITVSRQVLASLARELRLSGTERQHLFALAEEPPADGEPTSSPQVLQGMVDALDPNPAYVLDAHWDFVAWNRTEAALIGDPALLPAGERNLLWLVFAVPRVRALLVDWPGQARNLLAQYRADVAHRAEDPRAAGLVRTLREASPEFGEWWAAHDVAPFAGNRRVFDHPRAGVLAFDYVKLSTMDESGRKLFTCLPADSGTAAKLASLTA</sequence>
<proteinExistence type="predicted"/>
<dbReference type="CDD" id="cd00093">
    <property type="entry name" value="HTH_XRE"/>
    <property type="match status" value="1"/>
</dbReference>
<protein>
    <submittedName>
        <fullName evidence="2">Helix-turn-helix domain-containing protein</fullName>
    </submittedName>
</protein>
<organism evidence="2 3">
    <name type="scientific">Amycolatopsis rubida</name>
    <dbReference type="NCBI Taxonomy" id="112413"/>
    <lineage>
        <taxon>Bacteria</taxon>
        <taxon>Bacillati</taxon>
        <taxon>Actinomycetota</taxon>
        <taxon>Actinomycetes</taxon>
        <taxon>Pseudonocardiales</taxon>
        <taxon>Pseudonocardiaceae</taxon>
        <taxon>Amycolatopsis</taxon>
    </lineage>
</organism>
<evidence type="ECO:0000313" key="2">
    <source>
        <dbReference type="EMBL" id="SFO63992.1"/>
    </source>
</evidence>
<name>A0A1I5IU44_9PSEU</name>
<dbReference type="SMART" id="SM00530">
    <property type="entry name" value="HTH_XRE"/>
    <property type="match status" value="1"/>
</dbReference>
<evidence type="ECO:0000313" key="3">
    <source>
        <dbReference type="Proteomes" id="UP000199137"/>
    </source>
</evidence>
<dbReference type="InterPro" id="IPR010982">
    <property type="entry name" value="Lambda_DNA-bd_dom_sf"/>
</dbReference>
<dbReference type="InterPro" id="IPR041413">
    <property type="entry name" value="MLTR_LBD"/>
</dbReference>
<dbReference type="AlphaFoldDB" id="A0A1I5IU44"/>
<feature type="domain" description="HTH cro/C1-type" evidence="1">
    <location>
        <begin position="43"/>
        <end position="115"/>
    </location>
</feature>